<dbReference type="PANTHER" id="PTHR46093:SF3">
    <property type="entry name" value="ACYL-COA-BINDING DOMAIN-CONTAINING PROTEIN 4"/>
    <property type="match status" value="1"/>
</dbReference>
<gene>
    <name evidence="8" type="ORF">RCL2_000201100</name>
    <name evidence="7" type="ORF">RclHR1_01360014</name>
</gene>
<protein>
    <recommendedName>
        <fullName evidence="6">Attractin/MKLN-like beta-propeller domain-containing protein</fullName>
    </recommendedName>
</protein>
<keyword evidence="9" id="KW-1185">Reference proteome</keyword>
<dbReference type="Proteomes" id="UP000247702">
    <property type="component" value="Unassembled WGS sequence"/>
</dbReference>
<feature type="transmembrane region" description="Helical" evidence="4">
    <location>
        <begin position="395"/>
        <end position="418"/>
    </location>
</feature>
<dbReference type="PANTHER" id="PTHR46093">
    <property type="entry name" value="ACYL-COA-BINDING DOMAIN-CONTAINING PROTEIN 5"/>
    <property type="match status" value="1"/>
</dbReference>
<comment type="caution">
    <text evidence="7">The sequence shown here is derived from an EMBL/GenBank/DDBJ whole genome shotgun (WGS) entry which is preliminary data.</text>
</comment>
<dbReference type="InterPro" id="IPR056737">
    <property type="entry name" value="Beta-prop_ATRN-MKLN-like"/>
</dbReference>
<evidence type="ECO:0000313" key="7">
    <source>
        <dbReference type="EMBL" id="GBB87143.1"/>
    </source>
</evidence>
<evidence type="ECO:0000256" key="1">
    <source>
        <dbReference type="ARBA" id="ARBA00022441"/>
    </source>
</evidence>
<organism evidence="7 9">
    <name type="scientific">Rhizophagus clarus</name>
    <dbReference type="NCBI Taxonomy" id="94130"/>
    <lineage>
        <taxon>Eukaryota</taxon>
        <taxon>Fungi</taxon>
        <taxon>Fungi incertae sedis</taxon>
        <taxon>Mucoromycota</taxon>
        <taxon>Glomeromycotina</taxon>
        <taxon>Glomeromycetes</taxon>
        <taxon>Glomerales</taxon>
        <taxon>Glomeraceae</taxon>
        <taxon>Rhizophagus</taxon>
    </lineage>
</organism>
<dbReference type="AlphaFoldDB" id="A0A2Z6QAF1"/>
<dbReference type="Gene3D" id="2.120.10.80">
    <property type="entry name" value="Kelch-type beta propeller"/>
    <property type="match status" value="2"/>
</dbReference>
<keyword evidence="4" id="KW-1133">Transmembrane helix</keyword>
<dbReference type="OrthoDB" id="432528at2759"/>
<feature type="compositionally biased region" description="Polar residues" evidence="3">
    <location>
        <begin position="433"/>
        <end position="446"/>
    </location>
</feature>
<dbReference type="EMBL" id="BEXD01000402">
    <property type="protein sequence ID" value="GBB87143.1"/>
    <property type="molecule type" value="Genomic_DNA"/>
</dbReference>
<feature type="chain" id="PRO_5036060047" description="Attractin/MKLN-like beta-propeller domain-containing protein" evidence="5">
    <location>
        <begin position="24"/>
        <end position="446"/>
    </location>
</feature>
<feature type="compositionally biased region" description="Low complexity" evidence="3">
    <location>
        <begin position="372"/>
        <end position="388"/>
    </location>
</feature>
<evidence type="ECO:0000313" key="8">
    <source>
        <dbReference type="EMBL" id="GES74535.1"/>
    </source>
</evidence>
<keyword evidence="5" id="KW-0732">Signal</keyword>
<feature type="domain" description="Attractin/MKLN-like beta-propeller" evidence="6">
    <location>
        <begin position="16"/>
        <end position="275"/>
    </location>
</feature>
<keyword evidence="2" id="KW-0677">Repeat</keyword>
<evidence type="ECO:0000256" key="5">
    <source>
        <dbReference type="SAM" id="SignalP"/>
    </source>
</evidence>
<feature type="region of interest" description="Disordered" evidence="3">
    <location>
        <begin position="425"/>
        <end position="446"/>
    </location>
</feature>
<proteinExistence type="predicted"/>
<keyword evidence="4" id="KW-0812">Transmembrane</keyword>
<evidence type="ECO:0000256" key="4">
    <source>
        <dbReference type="SAM" id="Phobius"/>
    </source>
</evidence>
<keyword evidence="4" id="KW-0472">Membrane</keyword>
<dbReference type="SUPFAM" id="SSF117281">
    <property type="entry name" value="Kelch motif"/>
    <property type="match status" value="1"/>
</dbReference>
<dbReference type="EMBL" id="BLAL01000012">
    <property type="protein sequence ID" value="GES74535.1"/>
    <property type="molecule type" value="Genomic_DNA"/>
</dbReference>
<evidence type="ECO:0000313" key="9">
    <source>
        <dbReference type="Proteomes" id="UP000247702"/>
    </source>
</evidence>
<reference evidence="8" key="2">
    <citation type="submission" date="2019-10" db="EMBL/GenBank/DDBJ databases">
        <title>Conservation and host-specific expression of non-tandemly repeated heterogenous ribosome RNA gene in arbuscular mycorrhizal fungi.</title>
        <authorList>
            <person name="Maeda T."/>
            <person name="Kobayashi Y."/>
            <person name="Nakagawa T."/>
            <person name="Ezawa T."/>
            <person name="Yamaguchi K."/>
            <person name="Bino T."/>
            <person name="Nishimoto Y."/>
            <person name="Shigenobu S."/>
            <person name="Kawaguchi M."/>
        </authorList>
    </citation>
    <scope>NUCLEOTIDE SEQUENCE</scope>
    <source>
        <strain evidence="8">HR1</strain>
    </source>
</reference>
<evidence type="ECO:0000256" key="2">
    <source>
        <dbReference type="ARBA" id="ARBA00022737"/>
    </source>
</evidence>
<dbReference type="Proteomes" id="UP000615446">
    <property type="component" value="Unassembled WGS sequence"/>
</dbReference>
<accession>A0A2Z6QAF1</accession>
<feature type="signal peptide" evidence="5">
    <location>
        <begin position="1"/>
        <end position="23"/>
    </location>
</feature>
<evidence type="ECO:0000256" key="3">
    <source>
        <dbReference type="SAM" id="MobiDB-lite"/>
    </source>
</evidence>
<feature type="region of interest" description="Disordered" evidence="3">
    <location>
        <begin position="363"/>
        <end position="388"/>
    </location>
</feature>
<reference evidence="7 9" key="1">
    <citation type="submission" date="2017-11" db="EMBL/GenBank/DDBJ databases">
        <title>The genome of Rhizophagus clarus HR1 reveals common genetic basis of auxotrophy among arbuscular mycorrhizal fungi.</title>
        <authorList>
            <person name="Kobayashi Y."/>
        </authorList>
    </citation>
    <scope>NUCLEOTIDE SEQUENCE [LARGE SCALE GENOMIC DNA]</scope>
    <source>
        <strain evidence="7 9">HR1</strain>
    </source>
</reference>
<dbReference type="InterPro" id="IPR015915">
    <property type="entry name" value="Kelch-typ_b-propeller"/>
</dbReference>
<name>A0A2Z6QAF1_9GLOM</name>
<keyword evidence="1" id="KW-0880">Kelch repeat</keyword>
<evidence type="ECO:0000259" key="6">
    <source>
        <dbReference type="Pfam" id="PF24981"/>
    </source>
</evidence>
<dbReference type="Pfam" id="PF24981">
    <property type="entry name" value="Beta-prop_ATRN-LZTR1"/>
    <property type="match status" value="1"/>
</dbReference>
<sequence length="446" mass="49079">MISKNYYLYLLIFFSWNWVTVQAADDALSLARIGSAASLLHDQIYFFGGSPVNDTLEQTFALSLNLSIPFDIASPPWKKLEIENPSLPAFMSSDIVNTENPVIYIFANTDLPKTTVTVYKFNENALSLENVMSQGNLPLSRYEVSAISDDEGNFYLFGGGIINTSPNVRSNEMNIYGSLSNIWSVNVVPPGGALPILGYSATFLDGLILYIGGRSGTFMDVAQTIDAYPFNTIHVYDTKSGSWSIKQAINGDQIMARMSHTAVLTTDKRIIMYGGTTWDKKTVKPDLAVLNVNSDKYEWSVPMPNNPENAPPPLTSHSAMLYENHMIIAFGVTTPSLIAPKSNIYLLDTQSYTWLNHYDPPKSTSSTDSIPTSNNSTYSVSTSSNNSQESNIKPLLIAVVVIVPVSIAIGIIVAYFMFKRHRTEKERPIPTPGSVSEASQSLPKSE</sequence>